<dbReference type="SMART" id="SM00860">
    <property type="entry name" value="SMI1_KNR4"/>
    <property type="match status" value="1"/>
</dbReference>
<name>A0A8A4ZJ89_9MICO</name>
<gene>
    <name evidence="2" type="ORF">J4E96_09365</name>
</gene>
<dbReference type="Gene3D" id="3.40.1580.10">
    <property type="entry name" value="SMI1/KNR4-like"/>
    <property type="match status" value="1"/>
</dbReference>
<dbReference type="Pfam" id="PF09346">
    <property type="entry name" value="SMI1_KNR4"/>
    <property type="match status" value="1"/>
</dbReference>
<dbReference type="RefSeq" id="WP_227425481.1">
    <property type="nucleotide sequence ID" value="NZ_CP071868.1"/>
</dbReference>
<protein>
    <submittedName>
        <fullName evidence="2">SMI1/KNR4 family protein</fullName>
    </submittedName>
</protein>
<dbReference type="EMBL" id="CP071868">
    <property type="protein sequence ID" value="QTE31103.1"/>
    <property type="molecule type" value="Genomic_DNA"/>
</dbReference>
<sequence>MLRTLLEDLLVQWVRLGAPVVGALRPGLTEAELDAVSSELGLELPNELRELWSWHDGCDGGRNGNIGPGGYQFLSSSDAIAAYRLNMRIHGEEPGDLPSEPSWRRSWVPFMTQDAQRLYIDCERTTTTRTSPIRLVSWEWENFDVDRAPSLASAVSMWIWLLESDYYAWDAAGFVTPVAWGQIPMFARWTLA</sequence>
<dbReference type="KEGG" id="psic:J4E96_09365"/>
<proteinExistence type="predicted"/>
<feature type="domain" description="Knr4/Smi1-like" evidence="1">
    <location>
        <begin position="27"/>
        <end position="163"/>
    </location>
</feature>
<reference evidence="2" key="1">
    <citation type="submission" date="2021-03" db="EMBL/GenBank/DDBJ databases">
        <title>Pengzhenrongella sicca gen. nov., sp. nov., a new member of suborder Micrococcineae isolated from High-Arctic tundra soil.</title>
        <authorList>
            <person name="Peng F."/>
        </authorList>
    </citation>
    <scope>NUCLEOTIDE SEQUENCE</scope>
    <source>
        <strain evidence="2">LRZ-2</strain>
    </source>
</reference>
<organism evidence="2 3">
    <name type="scientific">Pengzhenrongella sicca</name>
    <dbReference type="NCBI Taxonomy" id="2819238"/>
    <lineage>
        <taxon>Bacteria</taxon>
        <taxon>Bacillati</taxon>
        <taxon>Actinomycetota</taxon>
        <taxon>Actinomycetes</taxon>
        <taxon>Micrococcales</taxon>
        <taxon>Pengzhenrongella</taxon>
    </lineage>
</organism>
<dbReference type="AlphaFoldDB" id="A0A8A4ZJ89"/>
<keyword evidence="3" id="KW-1185">Reference proteome</keyword>
<evidence type="ECO:0000313" key="3">
    <source>
        <dbReference type="Proteomes" id="UP000663937"/>
    </source>
</evidence>
<dbReference type="Proteomes" id="UP000663937">
    <property type="component" value="Chromosome"/>
</dbReference>
<dbReference type="SUPFAM" id="SSF160631">
    <property type="entry name" value="SMI1/KNR4-like"/>
    <property type="match status" value="1"/>
</dbReference>
<evidence type="ECO:0000259" key="1">
    <source>
        <dbReference type="SMART" id="SM00860"/>
    </source>
</evidence>
<dbReference type="InterPro" id="IPR018958">
    <property type="entry name" value="Knr4/Smi1-like_dom"/>
</dbReference>
<evidence type="ECO:0000313" key="2">
    <source>
        <dbReference type="EMBL" id="QTE31103.1"/>
    </source>
</evidence>
<dbReference type="InterPro" id="IPR037883">
    <property type="entry name" value="Knr4/Smi1-like_sf"/>
</dbReference>
<accession>A0A8A4ZJ89</accession>